<reference evidence="2" key="1">
    <citation type="journal article" date="2014" name="Front. Microbiol.">
        <title>High frequency of phylogenetically diverse reductive dehalogenase-homologous genes in deep subseafloor sedimentary metagenomes.</title>
        <authorList>
            <person name="Kawai M."/>
            <person name="Futagami T."/>
            <person name="Toyoda A."/>
            <person name="Takaki Y."/>
            <person name="Nishi S."/>
            <person name="Hori S."/>
            <person name="Arai W."/>
            <person name="Tsubouchi T."/>
            <person name="Morono Y."/>
            <person name="Uchiyama I."/>
            <person name="Ito T."/>
            <person name="Fujiyama A."/>
            <person name="Inagaki F."/>
            <person name="Takami H."/>
        </authorList>
    </citation>
    <scope>NUCLEOTIDE SEQUENCE</scope>
    <source>
        <strain evidence="2">Expedition CK06-06</strain>
    </source>
</reference>
<comment type="caution">
    <text evidence="2">The sequence shown here is derived from an EMBL/GenBank/DDBJ whole genome shotgun (WGS) entry which is preliminary data.</text>
</comment>
<evidence type="ECO:0000256" key="1">
    <source>
        <dbReference type="SAM" id="MobiDB-lite"/>
    </source>
</evidence>
<feature type="compositionally biased region" description="Polar residues" evidence="1">
    <location>
        <begin position="57"/>
        <end position="71"/>
    </location>
</feature>
<gene>
    <name evidence="2" type="ORF">S06H3_04092</name>
</gene>
<protein>
    <recommendedName>
        <fullName evidence="3">Rho termination factor N-terminal domain-containing protein</fullName>
    </recommendedName>
</protein>
<name>X1LNM0_9ZZZZ</name>
<sequence>MKMTELNIEELKDIIAEQGMDRSKLAMKWKNKERLVSLIITTVESRVHKGDAFRTPPSGTDSGTQDARPTR</sequence>
<organism evidence="2">
    <name type="scientific">marine sediment metagenome</name>
    <dbReference type="NCBI Taxonomy" id="412755"/>
    <lineage>
        <taxon>unclassified sequences</taxon>
        <taxon>metagenomes</taxon>
        <taxon>ecological metagenomes</taxon>
    </lineage>
</organism>
<evidence type="ECO:0008006" key="3">
    <source>
        <dbReference type="Google" id="ProtNLM"/>
    </source>
</evidence>
<proteinExistence type="predicted"/>
<dbReference type="EMBL" id="BARV01001400">
    <property type="protein sequence ID" value="GAH95753.1"/>
    <property type="molecule type" value="Genomic_DNA"/>
</dbReference>
<accession>X1LNM0</accession>
<feature type="region of interest" description="Disordered" evidence="1">
    <location>
        <begin position="48"/>
        <end position="71"/>
    </location>
</feature>
<evidence type="ECO:0000313" key="2">
    <source>
        <dbReference type="EMBL" id="GAH95753.1"/>
    </source>
</evidence>
<dbReference type="AlphaFoldDB" id="X1LNM0"/>